<keyword evidence="4" id="KW-0145">Chemotaxis</keyword>
<feature type="coiled-coil region" evidence="12">
    <location>
        <begin position="101"/>
        <end position="128"/>
    </location>
</feature>
<dbReference type="GO" id="GO:0006935">
    <property type="term" value="P:chemotaxis"/>
    <property type="evidence" value="ECO:0007669"/>
    <property type="project" value="UniProtKB-KW"/>
</dbReference>
<dbReference type="Pfam" id="PF07194">
    <property type="entry name" value="P2"/>
    <property type="match status" value="1"/>
</dbReference>
<dbReference type="AlphaFoldDB" id="A0A1X6WRI2"/>
<dbReference type="EC" id="2.7.13.3" evidence="2"/>
<dbReference type="InterPro" id="IPR004358">
    <property type="entry name" value="Sig_transdc_His_kin-like_C"/>
</dbReference>
<evidence type="ECO:0000256" key="9">
    <source>
        <dbReference type="ARBA" id="ARBA00022840"/>
    </source>
</evidence>
<dbReference type="CDD" id="cd00088">
    <property type="entry name" value="HPT"/>
    <property type="match status" value="1"/>
</dbReference>
<dbReference type="Pfam" id="PF01627">
    <property type="entry name" value="Hpt"/>
    <property type="match status" value="1"/>
</dbReference>
<dbReference type="InterPro" id="IPR036061">
    <property type="entry name" value="CheW-like_dom_sf"/>
</dbReference>
<sequence>MDENEKYRELFFEEADEHLENLNDGVLELENDPENEETIDSIFRSAHTLKGMAATMGYETMAKLTHRMENVFQLFKNKVVEVNSDSISLIFDCLDSLSEIIESLRSETDFQDEEIASLMKKLEEIENKEFEKKIVVENKGDVTLKEIRFPSELLTTEDVQLMNDLENTEYTPFAVSIRLDKECTLKAPRVYLILDKLNEVGEITFSYPDTETLEKGEFDRDFHIVLITEKNIEEVEKNIQSNSDIDSISILSPEETFNKQLLPETKKTTTEIKTAKKEKSKNIPKHGQQSIKVDLIKLDTFMNLVSELVVYRTRLENISMNDTKHDIKEPLTEVARITSELQDLVLKIRMQQVSVVMNRFPRVVRDLAKDLDKDMILVIEGEDTELDRTVVSELSEPLVHLIRNSADHGIESRARRKELGKPVEGEIKISAFQQGNRVTITVSDDGKGINPDIIKKSAEKKGISTEGMSDKEIIHLIFHPGFSTAQEVTNVSGRGVGMDVVQSKISQLGGTIELQSEVNMGSIFTINLPLTLSIIQSLMVEVSGELFALPQSSIEKVFEVSEKDIVKVHTKEVFMYQDIAIPVIRLQESLQLKKNEIENAHPHLIIVLLGKNYYAFLVDDLIGQQEIVIKKLGKELKHLNKFLGATILGNGDITLIIDINVICSEGSVKTV</sequence>
<dbReference type="InterPro" id="IPR004105">
    <property type="entry name" value="CheA-like_dim"/>
</dbReference>
<dbReference type="InterPro" id="IPR008207">
    <property type="entry name" value="Sig_transdc_His_kin_Hpt_dom"/>
</dbReference>
<protein>
    <recommendedName>
        <fullName evidence="3">Chemotaxis protein CheA</fullName>
        <ecNumber evidence="2">2.7.13.3</ecNumber>
    </recommendedName>
</protein>
<dbReference type="InterPro" id="IPR036890">
    <property type="entry name" value="HATPase_C_sf"/>
</dbReference>
<evidence type="ECO:0000256" key="1">
    <source>
        <dbReference type="ARBA" id="ARBA00000085"/>
    </source>
</evidence>
<feature type="domain" description="HPt" evidence="15">
    <location>
        <begin position="1"/>
        <end position="104"/>
    </location>
</feature>
<dbReference type="Pfam" id="PF02895">
    <property type="entry name" value="H-kinase_dim"/>
    <property type="match status" value="1"/>
</dbReference>
<evidence type="ECO:0000256" key="4">
    <source>
        <dbReference type="ARBA" id="ARBA00022500"/>
    </source>
</evidence>
<dbReference type="InterPro" id="IPR005467">
    <property type="entry name" value="His_kinase_dom"/>
</dbReference>
<dbReference type="EMBL" id="FWFD01000015">
    <property type="protein sequence ID" value="SLM86904.1"/>
    <property type="molecule type" value="Genomic_DNA"/>
</dbReference>
<dbReference type="PRINTS" id="PR00344">
    <property type="entry name" value="BCTRLSENSOR"/>
</dbReference>
<dbReference type="InterPro" id="IPR010808">
    <property type="entry name" value="CheA_P2-bd"/>
</dbReference>
<evidence type="ECO:0000256" key="2">
    <source>
        <dbReference type="ARBA" id="ARBA00012438"/>
    </source>
</evidence>
<dbReference type="CDD" id="cd00731">
    <property type="entry name" value="CheA_reg"/>
    <property type="match status" value="1"/>
</dbReference>
<evidence type="ECO:0000256" key="10">
    <source>
        <dbReference type="ARBA" id="ARBA00023012"/>
    </source>
</evidence>
<dbReference type="Gene3D" id="2.30.30.40">
    <property type="entry name" value="SH3 Domains"/>
    <property type="match status" value="1"/>
</dbReference>
<dbReference type="PROSITE" id="PS50109">
    <property type="entry name" value="HIS_KIN"/>
    <property type="match status" value="1"/>
</dbReference>
<keyword evidence="6 16" id="KW-0808">Transferase</keyword>
<evidence type="ECO:0000259" key="13">
    <source>
        <dbReference type="PROSITE" id="PS50109"/>
    </source>
</evidence>
<dbReference type="InterPro" id="IPR035891">
    <property type="entry name" value="CheY-binding_CheA"/>
</dbReference>
<evidence type="ECO:0000256" key="3">
    <source>
        <dbReference type="ARBA" id="ARBA00021495"/>
    </source>
</evidence>
<dbReference type="GO" id="GO:0000155">
    <property type="term" value="F:phosphorelay sensor kinase activity"/>
    <property type="evidence" value="ECO:0007669"/>
    <property type="project" value="InterPro"/>
</dbReference>
<comment type="catalytic activity">
    <reaction evidence="1">
        <text>ATP + protein L-histidine = ADP + protein N-phospho-L-histidine.</text>
        <dbReference type="EC" id="2.7.13.3"/>
    </reaction>
</comment>
<dbReference type="GO" id="GO:0005524">
    <property type="term" value="F:ATP binding"/>
    <property type="evidence" value="ECO:0007669"/>
    <property type="project" value="UniProtKB-KW"/>
</dbReference>
<feature type="modified residue" description="Phosphohistidine" evidence="11">
    <location>
        <position position="47"/>
    </location>
</feature>
<dbReference type="SMART" id="SM00387">
    <property type="entry name" value="HATPase_c"/>
    <property type="match status" value="1"/>
</dbReference>
<dbReference type="InterPro" id="IPR002545">
    <property type="entry name" value="CheW-lke_dom"/>
</dbReference>
<accession>A0A1X6WRI2</accession>
<reference evidence="17" key="1">
    <citation type="submission" date="2017-02" db="EMBL/GenBank/DDBJ databases">
        <authorList>
            <person name="Dridi B."/>
        </authorList>
    </citation>
    <scope>NUCLEOTIDE SEQUENCE [LARGE SCALE GENOMIC DNA]</scope>
    <source>
        <strain evidence="17">bH819</strain>
    </source>
</reference>
<feature type="domain" description="Histidine kinase" evidence="13">
    <location>
        <begin position="286"/>
        <end position="532"/>
    </location>
</feature>
<keyword evidence="7" id="KW-0547">Nucleotide-binding</keyword>
<dbReference type="InterPro" id="IPR051315">
    <property type="entry name" value="Bact_Chemotaxis_CheA"/>
</dbReference>
<evidence type="ECO:0000256" key="5">
    <source>
        <dbReference type="ARBA" id="ARBA00022553"/>
    </source>
</evidence>
<evidence type="ECO:0000256" key="12">
    <source>
        <dbReference type="SAM" id="Coils"/>
    </source>
</evidence>
<keyword evidence="5 11" id="KW-0597">Phosphoprotein</keyword>
<keyword evidence="12" id="KW-0175">Coiled coil</keyword>
<dbReference type="FunFam" id="3.30.565.10:FF:000016">
    <property type="entry name" value="Chemotaxis protein CheA, putative"/>
    <property type="match status" value="1"/>
</dbReference>
<evidence type="ECO:0000313" key="17">
    <source>
        <dbReference type="Proteomes" id="UP000195918"/>
    </source>
</evidence>
<dbReference type="SUPFAM" id="SSF55874">
    <property type="entry name" value="ATPase domain of HSP90 chaperone/DNA topoisomerase II/histidine kinase"/>
    <property type="match status" value="1"/>
</dbReference>
<dbReference type="RefSeq" id="WP_086952505.1">
    <property type="nucleotide sequence ID" value="NZ_FWFD01000015.1"/>
</dbReference>
<dbReference type="SUPFAM" id="SSF47226">
    <property type="entry name" value="Histidine-containing phosphotransfer domain, HPT domain"/>
    <property type="match status" value="1"/>
</dbReference>
<dbReference type="PROSITE" id="PS50894">
    <property type="entry name" value="HPT"/>
    <property type="match status" value="1"/>
</dbReference>
<dbReference type="SUPFAM" id="SSF55052">
    <property type="entry name" value="CheY-binding domain of CheA"/>
    <property type="match status" value="1"/>
</dbReference>
<evidence type="ECO:0000313" key="16">
    <source>
        <dbReference type="EMBL" id="SLM86904.1"/>
    </source>
</evidence>
<dbReference type="Gene3D" id="3.30.70.1110">
    <property type="entry name" value="Histidine kinase CheA-like, P2 response regulator-binding domain"/>
    <property type="match status" value="1"/>
</dbReference>
<evidence type="ECO:0000256" key="8">
    <source>
        <dbReference type="ARBA" id="ARBA00022777"/>
    </source>
</evidence>
<dbReference type="SUPFAM" id="SSF50341">
    <property type="entry name" value="CheW-like"/>
    <property type="match status" value="1"/>
</dbReference>
<dbReference type="InterPro" id="IPR036097">
    <property type="entry name" value="HisK_dim/P_sf"/>
</dbReference>
<dbReference type="Gene3D" id="1.20.120.160">
    <property type="entry name" value="HPT domain"/>
    <property type="match status" value="1"/>
</dbReference>
<dbReference type="Gene3D" id="3.30.565.10">
    <property type="entry name" value="Histidine kinase-like ATPase, C-terminal domain"/>
    <property type="match status" value="1"/>
</dbReference>
<dbReference type="OrthoDB" id="9803176at2"/>
<evidence type="ECO:0000256" key="11">
    <source>
        <dbReference type="PROSITE-ProRule" id="PRU00110"/>
    </source>
</evidence>
<dbReference type="PANTHER" id="PTHR43395">
    <property type="entry name" value="SENSOR HISTIDINE KINASE CHEA"/>
    <property type="match status" value="1"/>
</dbReference>
<dbReference type="Proteomes" id="UP000195918">
    <property type="component" value="Unassembled WGS sequence"/>
</dbReference>
<name>A0A1X6WRI2_9ENTE</name>
<feature type="domain" description="CheW-like" evidence="14">
    <location>
        <begin position="534"/>
        <end position="668"/>
    </location>
</feature>
<dbReference type="Gene3D" id="1.10.287.560">
    <property type="entry name" value="Histidine kinase CheA-like, homodimeric domain"/>
    <property type="match status" value="1"/>
</dbReference>
<dbReference type="InterPro" id="IPR037052">
    <property type="entry name" value="CheA-like_P2_sf"/>
</dbReference>
<dbReference type="InterPro" id="IPR003594">
    <property type="entry name" value="HATPase_dom"/>
</dbReference>
<gene>
    <name evidence="16" type="ORF">FM121_12455</name>
</gene>
<dbReference type="GO" id="GO:0005737">
    <property type="term" value="C:cytoplasm"/>
    <property type="evidence" value="ECO:0007669"/>
    <property type="project" value="InterPro"/>
</dbReference>
<organism evidence="16 17">
    <name type="scientific">Vagococcus fluvialis bH819</name>
    <dbReference type="NCBI Taxonomy" id="1255619"/>
    <lineage>
        <taxon>Bacteria</taxon>
        <taxon>Bacillati</taxon>
        <taxon>Bacillota</taxon>
        <taxon>Bacilli</taxon>
        <taxon>Lactobacillales</taxon>
        <taxon>Enterococcaceae</taxon>
        <taxon>Vagococcus</taxon>
    </lineage>
</organism>
<dbReference type="Pfam" id="PF02518">
    <property type="entry name" value="HATPase_c"/>
    <property type="match status" value="1"/>
</dbReference>
<proteinExistence type="predicted"/>
<dbReference type="SMART" id="SM00073">
    <property type="entry name" value="HPT"/>
    <property type="match status" value="1"/>
</dbReference>
<dbReference type="SMART" id="SM01231">
    <property type="entry name" value="H-kinase_dim"/>
    <property type="match status" value="1"/>
</dbReference>
<dbReference type="SMART" id="SM00260">
    <property type="entry name" value="CheW"/>
    <property type="match status" value="1"/>
</dbReference>
<dbReference type="InterPro" id="IPR036641">
    <property type="entry name" value="HPT_dom_sf"/>
</dbReference>
<evidence type="ECO:0000256" key="7">
    <source>
        <dbReference type="ARBA" id="ARBA00022741"/>
    </source>
</evidence>
<dbReference type="PANTHER" id="PTHR43395:SF1">
    <property type="entry name" value="CHEMOTAXIS PROTEIN CHEA"/>
    <property type="match status" value="1"/>
</dbReference>
<keyword evidence="17" id="KW-1185">Reference proteome</keyword>
<dbReference type="Pfam" id="PF01584">
    <property type="entry name" value="CheW"/>
    <property type="match status" value="1"/>
</dbReference>
<dbReference type="SUPFAM" id="SSF47384">
    <property type="entry name" value="Homodimeric domain of signal transducing histidine kinase"/>
    <property type="match status" value="1"/>
</dbReference>
<keyword evidence="8 16" id="KW-0418">Kinase</keyword>
<keyword evidence="10" id="KW-0902">Two-component regulatory system</keyword>
<dbReference type="PROSITE" id="PS50851">
    <property type="entry name" value="CHEW"/>
    <property type="match status" value="1"/>
</dbReference>
<evidence type="ECO:0000256" key="6">
    <source>
        <dbReference type="ARBA" id="ARBA00022679"/>
    </source>
</evidence>
<evidence type="ECO:0000259" key="15">
    <source>
        <dbReference type="PROSITE" id="PS50894"/>
    </source>
</evidence>
<evidence type="ECO:0000259" key="14">
    <source>
        <dbReference type="PROSITE" id="PS50851"/>
    </source>
</evidence>
<dbReference type="InterPro" id="IPR037006">
    <property type="entry name" value="CheA-like_homodim_sf"/>
</dbReference>
<dbReference type="CDD" id="cd16916">
    <property type="entry name" value="HATPase_CheA-like"/>
    <property type="match status" value="1"/>
</dbReference>
<keyword evidence="9" id="KW-0067">ATP-binding</keyword>